<dbReference type="GO" id="GO:0000309">
    <property type="term" value="F:nicotinamide-nucleotide adenylyltransferase activity"/>
    <property type="evidence" value="ECO:0007669"/>
    <property type="project" value="UniProtKB-EC"/>
</dbReference>
<proteinExistence type="inferred from homology"/>
<keyword evidence="14" id="KW-0520">NAD</keyword>
<dbReference type="Proteomes" id="UP000005203">
    <property type="component" value="Linkage group LG15"/>
</dbReference>
<evidence type="ECO:0000256" key="21">
    <source>
        <dbReference type="SAM" id="MobiDB-lite"/>
    </source>
</evidence>
<dbReference type="RefSeq" id="XP_026301456.1">
    <property type="nucleotide sequence ID" value="XM_026445671.1"/>
</dbReference>
<dbReference type="PROSITE" id="PS51257">
    <property type="entry name" value="PROKAR_LIPOPROTEIN"/>
    <property type="match status" value="1"/>
</dbReference>
<evidence type="ECO:0000256" key="4">
    <source>
        <dbReference type="ARBA" id="ARBA00005019"/>
    </source>
</evidence>
<gene>
    <name evidence="25" type="primary">LOC100576799</name>
</gene>
<keyword evidence="15" id="KW-0496">Mitochondrion</keyword>
<feature type="compositionally biased region" description="Low complexity" evidence="21">
    <location>
        <begin position="800"/>
        <end position="809"/>
    </location>
</feature>
<dbReference type="GO" id="GO:0004515">
    <property type="term" value="F:nicotinate-nucleotide adenylyltransferase activity"/>
    <property type="evidence" value="ECO:0007669"/>
    <property type="project" value="UniProtKB-EC"/>
</dbReference>
<dbReference type="InterPro" id="IPR014729">
    <property type="entry name" value="Rossmann-like_a/b/a_fold"/>
</dbReference>
<evidence type="ECO:0000256" key="2">
    <source>
        <dbReference type="ARBA" id="ARBA00004173"/>
    </source>
</evidence>
<dbReference type="EC" id="2.7.7.18" evidence="7"/>
<evidence type="ECO:0000256" key="19">
    <source>
        <dbReference type="ARBA" id="ARBA00079369"/>
    </source>
</evidence>
<accession>A0A7M7MV07</accession>
<feature type="compositionally biased region" description="Polar residues" evidence="21">
    <location>
        <begin position="820"/>
        <end position="837"/>
    </location>
</feature>
<evidence type="ECO:0000256" key="10">
    <source>
        <dbReference type="ARBA" id="ARBA00022679"/>
    </source>
</evidence>
<evidence type="ECO:0000256" key="7">
    <source>
        <dbReference type="ARBA" id="ARBA00012389"/>
    </source>
</evidence>
<dbReference type="UniPathway" id="UPA00253">
    <property type="reaction ID" value="UER00332"/>
</dbReference>
<evidence type="ECO:0000313" key="25">
    <source>
        <dbReference type="RefSeq" id="XP_026301456.1"/>
    </source>
</evidence>
<evidence type="ECO:0000259" key="22">
    <source>
        <dbReference type="Pfam" id="PF01467"/>
    </source>
</evidence>
<dbReference type="Gene3D" id="3.40.50.620">
    <property type="entry name" value="HUPs"/>
    <property type="match status" value="1"/>
</dbReference>
<dbReference type="GO" id="GO:0005524">
    <property type="term" value="F:ATP binding"/>
    <property type="evidence" value="ECO:0007669"/>
    <property type="project" value="UniProtKB-KW"/>
</dbReference>
<dbReference type="PANTHER" id="PTHR12039">
    <property type="entry name" value="NICOTINAMIDE MONONUCLEOTIDE ADENYLYLTRANSFERASE"/>
    <property type="match status" value="1"/>
</dbReference>
<evidence type="ECO:0000256" key="8">
    <source>
        <dbReference type="ARBA" id="ARBA00012390"/>
    </source>
</evidence>
<dbReference type="GeneID" id="100576799"/>
<dbReference type="OrthoDB" id="422187at2759"/>
<evidence type="ECO:0000256" key="16">
    <source>
        <dbReference type="ARBA" id="ARBA00048721"/>
    </source>
</evidence>
<keyword evidence="24" id="KW-1185">Reference proteome</keyword>
<dbReference type="CDD" id="cd09286">
    <property type="entry name" value="NMNAT_Eukarya"/>
    <property type="match status" value="1"/>
</dbReference>
<dbReference type="InterPro" id="IPR051182">
    <property type="entry name" value="Euk_NMN_adenylyltrnsfrase"/>
</dbReference>
<dbReference type="SUPFAM" id="SSF52374">
    <property type="entry name" value="Nucleotidylyl transferase"/>
    <property type="match status" value="1"/>
</dbReference>
<keyword evidence="11" id="KW-0548">Nucleotidyltransferase</keyword>
<evidence type="ECO:0000256" key="18">
    <source>
        <dbReference type="ARBA" id="ARBA00075132"/>
    </source>
</evidence>
<evidence type="ECO:0000256" key="13">
    <source>
        <dbReference type="ARBA" id="ARBA00022840"/>
    </source>
</evidence>
<evidence type="ECO:0000256" key="11">
    <source>
        <dbReference type="ARBA" id="ARBA00022695"/>
    </source>
</evidence>
<comment type="subcellular location">
    <subcellularLocation>
        <location evidence="2">Mitochondrion</location>
    </subcellularLocation>
</comment>
<evidence type="ECO:0000256" key="20">
    <source>
        <dbReference type="ARBA" id="ARBA00093425"/>
    </source>
</evidence>
<evidence type="ECO:0000256" key="9">
    <source>
        <dbReference type="ARBA" id="ARBA00022642"/>
    </source>
</evidence>
<dbReference type="NCBIfam" id="TIGR00482">
    <property type="entry name" value="nicotinate (nicotinamide) nucleotide adenylyltransferase"/>
    <property type="match status" value="1"/>
</dbReference>
<name>A0A7M7MV07_APIME</name>
<dbReference type="CTD" id="42987"/>
<comment type="cofactor">
    <cofactor evidence="1">
        <name>Mg(2+)</name>
        <dbReference type="ChEBI" id="CHEBI:18420"/>
    </cofactor>
</comment>
<comment type="catalytic activity">
    <reaction evidence="16">
        <text>nicotinate beta-D-ribonucleotide + ATP + H(+) = deamido-NAD(+) + diphosphate</text>
        <dbReference type="Rhea" id="RHEA:22860"/>
        <dbReference type="ChEBI" id="CHEBI:15378"/>
        <dbReference type="ChEBI" id="CHEBI:30616"/>
        <dbReference type="ChEBI" id="CHEBI:33019"/>
        <dbReference type="ChEBI" id="CHEBI:57502"/>
        <dbReference type="ChEBI" id="CHEBI:58437"/>
        <dbReference type="EC" id="2.7.7.18"/>
    </reaction>
</comment>
<keyword evidence="12" id="KW-0547">Nucleotide-binding</keyword>
<dbReference type="AlphaFoldDB" id="A0A7M7MV07"/>
<dbReference type="Pfam" id="PF01467">
    <property type="entry name" value="CTP_transf_like"/>
    <property type="match status" value="1"/>
</dbReference>
<feature type="region of interest" description="Disordered" evidence="21">
    <location>
        <begin position="608"/>
        <end position="630"/>
    </location>
</feature>
<dbReference type="InterPro" id="IPR005248">
    <property type="entry name" value="NadD/NMNAT"/>
</dbReference>
<feature type="compositionally biased region" description="Polar residues" evidence="21">
    <location>
        <begin position="608"/>
        <end position="617"/>
    </location>
</feature>
<dbReference type="EC" id="2.7.7.1" evidence="8"/>
<keyword evidence="10" id="KW-0808">Transferase</keyword>
<comment type="pathway">
    <text evidence="3">Cofactor biosynthesis; NAD(+) biosynthesis; NAD(+) from nicotinamide D-ribonucleotide: step 1/1.</text>
</comment>
<keyword evidence="13" id="KW-0067">ATP-binding</keyword>
<comment type="similarity">
    <text evidence="5">Belongs to the eukaryotic NMN adenylyltransferase family.</text>
</comment>
<dbReference type="InterPro" id="IPR004821">
    <property type="entry name" value="Cyt_trans-like"/>
</dbReference>
<accession>A0A8B8HBQ6</accession>
<sequence length="1256" mass="141470">MLRTISQLTPVVAPFQIWLKHQPVCSSYSVVGCYSSLYNDSSLIITHRLKYCVFYLYKVTRREFQQSSKTAIITCSQIKKEKMAPTRVILFSCGSYNPPTNMHLRMFEIARDHLHRMGTHIVVGGVISPVHDAYAKKELASATHRCAMLRLALQNNDWIRLSTWEIKQNGWSRTRITLQYHQNLLNSMIFDSNNIKHNIPIEDLEWIPENIKNSSDRTPIQIKLLCGADLLESFGIYDLWMEEDIDAIVGEHGLVVITREGSNPNKFIYDSDILSKHMHNIHIVTEWIPNEVSSSKIRRALKRGESVRYLLQDAVIDYVYKQGIYDAKTTASTIKLELTSPNANNYLTIDSKYQSTFLTPSPSDVTMESPSPIEIISIDVPDTVLRKNMQNATNVACVTSRHVGGGLEEAREKFINALVAENGNAKHITTAKAAYPGLAKQIIATETGESQILDEVGFVDDDRKIRKVVRVQPRSSQLEEVSPCVATSSKCENFVKINARSSIETKNSTDKSLQMIDRARVQYDIIDVGLGDNSGDVKSLISSSTVSSKKISAIKNAGGRHECALSDFSVDKEDYRLTWYGLDDVAEDEVQDVDENFRLTKHNSFENQQENLQYKSQQTDRKNSDEVYDQDGFSSDSIRCSNTQVLVVVSAMIHNAFDKEGTTLIVEENGVQNKGEITIYKGESDGSIDKLSLLVQSPVPSSVSDESTVKIQEIIDDGTEMTKENSDSLDGKSLKRDVSLEIDGKYVKSVVNACKSPRKTKNGQIRIYTNENDEKWIKESEKVEKKITDSGTQSEETFYKTVSKSSSKSKSPRKEGKSRLNGQKMTSNSRIYESTVISDEKNKKSKQYGVPLKGSLDSVITTNDSRTISRRKSKTEEMFSKKSKSYESIKKMQEVCYEDPSKADSTSQLITANELDMQTDEFCSVCCYVNELSLKTEDVIGTEEVILRSNCSSIADEDSTECDICSSWNLQESTDTIDRKLVSSTTDCDQLCEVCEICNEICATFNPDQESRSYSITREPRDLIQSRVFESSSRSLPKDNSRIGDSIATDPSLDEDSFEIENCGFQSGSESLVHQIGEKQLSKSFNISDSAVIKKKSRDKYFIPKDELAILTSGSRRMNRKGSLFKKKPIEDPVNITQDKRRYSSVDNLQLAKASSKSNDKILRPKNNKLIGSADNIRISRNSRRCKSLQRSADNVRYMDSSTDNLDSLVESLGREDDTQNDLNWLEKPKVRDNETVKMILTKHGIKIISEKETAL</sequence>
<dbReference type="InterPro" id="IPR045094">
    <property type="entry name" value="NMNAT_euk"/>
</dbReference>
<organism evidence="23">
    <name type="scientific">Apis mellifera</name>
    <name type="common">Honeybee</name>
    <dbReference type="NCBI Taxonomy" id="7460"/>
    <lineage>
        <taxon>Eukaryota</taxon>
        <taxon>Metazoa</taxon>
        <taxon>Ecdysozoa</taxon>
        <taxon>Arthropoda</taxon>
        <taxon>Hexapoda</taxon>
        <taxon>Insecta</taxon>
        <taxon>Pterygota</taxon>
        <taxon>Neoptera</taxon>
        <taxon>Endopterygota</taxon>
        <taxon>Hymenoptera</taxon>
        <taxon>Apocrita</taxon>
        <taxon>Aculeata</taxon>
        <taxon>Apoidea</taxon>
        <taxon>Anthophila</taxon>
        <taxon>Apidae</taxon>
        <taxon>Apis</taxon>
    </lineage>
</organism>
<feature type="domain" description="Cytidyltransferase-like" evidence="22">
    <location>
        <begin position="93"/>
        <end position="299"/>
    </location>
</feature>
<evidence type="ECO:0000256" key="6">
    <source>
        <dbReference type="ARBA" id="ARBA00011881"/>
    </source>
</evidence>
<evidence type="ECO:0000313" key="24">
    <source>
        <dbReference type="Proteomes" id="UP000005203"/>
    </source>
</evidence>
<reference evidence="25" key="2">
    <citation type="submission" date="2025-04" db="UniProtKB">
        <authorList>
            <consortium name="RefSeq"/>
        </authorList>
    </citation>
    <scope>IDENTIFICATION</scope>
    <source>
        <strain evidence="25">DH4</strain>
        <tissue evidence="25">Whole body</tissue>
    </source>
</reference>
<comment type="function">
    <text evidence="20">Catalyzes the formation of NAD(+) from nicotinamide mononucleotide (NMN) and ATP. Can also use the deamidated form; nicotinic acid mononucleotide (NaMN) as substrate with the same efficiency. Can use triazofurin monophosphate (TrMP) as substrate. Can also use GTP and ITP as nucleotide donors. Also catalyzes the reverse reaction, i.e. the pyrophosphorolytic cleavage of NAD(+). For the pyrophosphorolytic activity, can use NAD(+), NADH, NaAD, nicotinic acid adenine dinucleotide phosphate (NHD), nicotinamide guanine dinucleotide (NGD) as substrates. Fails to cleave phosphorylated dinucleotides NADP(+), NADPH and NaADP(+). Protects against axonal degeneration following injury. May be involved in the maintenance of axonal integrity. Also functions as a stress-response chaperone protein that prevents toxic aggregation of proteins; this function may be independent of its NAD(+) synthesis activity.</text>
</comment>
<evidence type="ECO:0000313" key="23">
    <source>
        <dbReference type="EnsemblMetazoa" id="XP_026301456"/>
    </source>
</evidence>
<dbReference type="EnsemblMetazoa" id="XM_026445671">
    <property type="protein sequence ID" value="XP_026301456"/>
    <property type="gene ID" value="LOC100576799"/>
</dbReference>
<evidence type="ECO:0000256" key="1">
    <source>
        <dbReference type="ARBA" id="ARBA00001946"/>
    </source>
</evidence>
<protein>
    <recommendedName>
        <fullName evidence="17">Nicotinamide/nicotinic acid mononucleotide adenylyltransferase 3</fullName>
        <ecNumber evidence="8">2.7.7.1</ecNumber>
        <ecNumber evidence="7">2.7.7.18</ecNumber>
    </recommendedName>
    <alternativeName>
        <fullName evidence="18">Nicotinamide-nucleotide adenylyltransferase 3</fullName>
    </alternativeName>
    <alternativeName>
        <fullName evidence="19">Nicotinate-nucleotide adenylyltransferase 3</fullName>
    </alternativeName>
</protein>
<evidence type="ECO:0000256" key="3">
    <source>
        <dbReference type="ARBA" id="ARBA00004658"/>
    </source>
</evidence>
<evidence type="ECO:0000256" key="15">
    <source>
        <dbReference type="ARBA" id="ARBA00023128"/>
    </source>
</evidence>
<evidence type="ECO:0000256" key="5">
    <source>
        <dbReference type="ARBA" id="ARBA00007064"/>
    </source>
</evidence>
<evidence type="ECO:0000256" key="12">
    <source>
        <dbReference type="ARBA" id="ARBA00022741"/>
    </source>
</evidence>
<dbReference type="PANTHER" id="PTHR12039:SF0">
    <property type="entry name" value="NICOTINAMIDE-NUCLEOTIDE ADENYLYLTRANSFERASE"/>
    <property type="match status" value="1"/>
</dbReference>
<reference evidence="23" key="1">
    <citation type="submission" date="2021-01" db="UniProtKB">
        <authorList>
            <consortium name="EnsemblMetazoa"/>
        </authorList>
    </citation>
    <scope>IDENTIFICATION</scope>
    <source>
        <strain evidence="23">DH4</strain>
    </source>
</reference>
<keyword evidence="9" id="KW-0662">Pyridine nucleotide biosynthesis</keyword>
<comment type="subunit">
    <text evidence="6">Homotetramer.</text>
</comment>
<dbReference type="FunFam" id="3.40.50.620:FF:000221">
    <property type="entry name" value="Nicotinamide/nicotinic acid mononucleotide adenylyltransferase 3"/>
    <property type="match status" value="1"/>
</dbReference>
<dbReference type="GO" id="GO:0005759">
    <property type="term" value="C:mitochondrial matrix"/>
    <property type="evidence" value="ECO:0007669"/>
    <property type="project" value="UniProtKB-ARBA"/>
</dbReference>
<evidence type="ECO:0000256" key="17">
    <source>
        <dbReference type="ARBA" id="ARBA00074013"/>
    </source>
</evidence>
<dbReference type="KEGG" id="ame:100576799"/>
<dbReference type="GO" id="GO:0009435">
    <property type="term" value="P:NAD+ biosynthetic process"/>
    <property type="evidence" value="ECO:0007669"/>
    <property type="project" value="UniProtKB-UniPathway"/>
</dbReference>
<comment type="pathway">
    <text evidence="4">Cofactor biosynthesis; NAD(+) biosynthesis; deamido-NAD(+) from nicotinate D-ribonucleotide: step 1/1.</text>
</comment>
<feature type="region of interest" description="Disordered" evidence="21">
    <location>
        <begin position="785"/>
        <end position="838"/>
    </location>
</feature>
<evidence type="ECO:0000256" key="14">
    <source>
        <dbReference type="ARBA" id="ARBA00023027"/>
    </source>
</evidence>